<evidence type="ECO:0000313" key="2">
    <source>
        <dbReference type="EMBL" id="CAK0817575.1"/>
    </source>
</evidence>
<dbReference type="EMBL" id="CAUYUJ010006502">
    <property type="protein sequence ID" value="CAK0817575.1"/>
    <property type="molecule type" value="Genomic_DNA"/>
</dbReference>
<feature type="non-terminal residue" evidence="2">
    <location>
        <position position="1"/>
    </location>
</feature>
<reference evidence="2" key="1">
    <citation type="submission" date="2023-10" db="EMBL/GenBank/DDBJ databases">
        <authorList>
            <person name="Chen Y."/>
            <person name="Shah S."/>
            <person name="Dougan E. K."/>
            <person name="Thang M."/>
            <person name="Chan C."/>
        </authorList>
    </citation>
    <scope>NUCLEOTIDE SEQUENCE [LARGE SCALE GENOMIC DNA]</scope>
</reference>
<accession>A0ABN9RFQ5</accession>
<evidence type="ECO:0000313" key="3">
    <source>
        <dbReference type="Proteomes" id="UP001189429"/>
    </source>
</evidence>
<feature type="compositionally biased region" description="Low complexity" evidence="1">
    <location>
        <begin position="251"/>
        <end position="261"/>
    </location>
</feature>
<protein>
    <submittedName>
        <fullName evidence="2">Uncharacterized protein</fullName>
    </submittedName>
</protein>
<dbReference type="Proteomes" id="UP001189429">
    <property type="component" value="Unassembled WGS sequence"/>
</dbReference>
<organism evidence="2 3">
    <name type="scientific">Prorocentrum cordatum</name>
    <dbReference type="NCBI Taxonomy" id="2364126"/>
    <lineage>
        <taxon>Eukaryota</taxon>
        <taxon>Sar</taxon>
        <taxon>Alveolata</taxon>
        <taxon>Dinophyceae</taxon>
        <taxon>Prorocentrales</taxon>
        <taxon>Prorocentraceae</taxon>
        <taxon>Prorocentrum</taxon>
    </lineage>
</organism>
<sequence length="312" mass="33166">AAPRRQRLAPHAMGLQPSASGCCSGGGPRGFVWDEPGQLSLPEAGGAAEVPRCSAESGADEAAWLPAGIAPRLSGAEAARAAREWASRAEGLRRRTLLFLRRTSGGSPCRLVDQQTGLAAPARYRVEDGGAVLVVEELGSAPSREKAFRCKLADVRNIWVCSDSELARRAHGALRRGAADAHLACVLLIDAPAGPLALVERSSWTAWRCSSPPSGCGPSRGWPPAPRRAACRRRRPACARPTARCARRTSRGPSAPGWRAPGRARCRPRRGLGRRALRRARRGGGRPRAPAGRARGRALPGGGRRTRRREPG</sequence>
<gene>
    <name evidence="2" type="ORF">PCOR1329_LOCUS20140</name>
</gene>
<evidence type="ECO:0000256" key="1">
    <source>
        <dbReference type="SAM" id="MobiDB-lite"/>
    </source>
</evidence>
<feature type="compositionally biased region" description="Basic residues" evidence="1">
    <location>
        <begin position="262"/>
        <end position="285"/>
    </location>
</feature>
<feature type="region of interest" description="Disordered" evidence="1">
    <location>
        <begin position="242"/>
        <end position="312"/>
    </location>
</feature>
<feature type="non-terminal residue" evidence="2">
    <location>
        <position position="312"/>
    </location>
</feature>
<keyword evidence="3" id="KW-1185">Reference proteome</keyword>
<name>A0ABN9RFQ5_9DINO</name>
<proteinExistence type="predicted"/>
<comment type="caution">
    <text evidence="2">The sequence shown here is derived from an EMBL/GenBank/DDBJ whole genome shotgun (WGS) entry which is preliminary data.</text>
</comment>